<sequence>MKHLVVVAHPAEDSFTMGLTRAYAAELEKLGHSQQTYDLYRMGFNPVLAARELAPASADHPPCSDVAQAQDDIRSADVLTVIYPLWWMSMPAMMKGYIDRVFARGFAYESHNGLVRGLLSGKKAVLITISGAPLRILIESGNWKAVEILQDTHIFRSAGFDLLEHLHFDEVAPDLPRSIADQHMARVRSCAARHFPPPSAV</sequence>
<organism evidence="4 5">
    <name type="scientific">Methylocapsa polymorpha</name>
    <dbReference type="NCBI Taxonomy" id="3080828"/>
    <lineage>
        <taxon>Bacteria</taxon>
        <taxon>Pseudomonadati</taxon>
        <taxon>Pseudomonadota</taxon>
        <taxon>Alphaproteobacteria</taxon>
        <taxon>Hyphomicrobiales</taxon>
        <taxon>Beijerinckiaceae</taxon>
        <taxon>Methylocapsa</taxon>
    </lineage>
</organism>
<dbReference type="Pfam" id="PF02525">
    <property type="entry name" value="Flavodoxin_2"/>
    <property type="match status" value="1"/>
</dbReference>
<dbReference type="GO" id="GO:0016491">
    <property type="term" value="F:oxidoreductase activity"/>
    <property type="evidence" value="ECO:0007669"/>
    <property type="project" value="UniProtKB-KW"/>
</dbReference>
<evidence type="ECO:0000256" key="1">
    <source>
        <dbReference type="ARBA" id="ARBA00006252"/>
    </source>
</evidence>
<dbReference type="InterPro" id="IPR003680">
    <property type="entry name" value="Flavodoxin_fold"/>
</dbReference>
<name>A0ABZ0HN41_9HYPH</name>
<evidence type="ECO:0000313" key="5">
    <source>
        <dbReference type="Proteomes" id="UP001626536"/>
    </source>
</evidence>
<evidence type="ECO:0000259" key="3">
    <source>
        <dbReference type="Pfam" id="PF02525"/>
    </source>
</evidence>
<dbReference type="RefSeq" id="WP_407338160.1">
    <property type="nucleotide sequence ID" value="NZ_CP136862.1"/>
</dbReference>
<evidence type="ECO:0000256" key="2">
    <source>
        <dbReference type="ARBA" id="ARBA00023002"/>
    </source>
</evidence>
<dbReference type="PANTHER" id="PTHR10204">
    <property type="entry name" value="NAD P H OXIDOREDUCTASE-RELATED"/>
    <property type="match status" value="1"/>
</dbReference>
<dbReference type="PANTHER" id="PTHR10204:SF34">
    <property type="entry name" value="NAD(P)H DEHYDROGENASE [QUINONE] 1 ISOFORM 1"/>
    <property type="match status" value="1"/>
</dbReference>
<proteinExistence type="inferred from homology"/>
<dbReference type="Proteomes" id="UP001626536">
    <property type="component" value="Chromosome"/>
</dbReference>
<dbReference type="InterPro" id="IPR029039">
    <property type="entry name" value="Flavoprotein-like_sf"/>
</dbReference>
<keyword evidence="5" id="KW-1185">Reference proteome</keyword>
<gene>
    <name evidence="4" type="ORF">RZS28_12970</name>
</gene>
<keyword evidence="2 4" id="KW-0560">Oxidoreductase</keyword>
<dbReference type="InterPro" id="IPR051545">
    <property type="entry name" value="NAD(P)H_dehydrogenase_qn"/>
</dbReference>
<feature type="domain" description="Flavodoxin-like fold" evidence="3">
    <location>
        <begin position="1"/>
        <end position="185"/>
    </location>
</feature>
<dbReference type="Gene3D" id="3.40.50.360">
    <property type="match status" value="1"/>
</dbReference>
<dbReference type="EMBL" id="CP136862">
    <property type="protein sequence ID" value="WOJ88722.1"/>
    <property type="molecule type" value="Genomic_DNA"/>
</dbReference>
<accession>A0ABZ0HN41</accession>
<reference evidence="4 5" key="1">
    <citation type="submission" date="2023-10" db="EMBL/GenBank/DDBJ databases">
        <title>Novel methanotroph of the genus Methylocapsa from a subarctic wetland.</title>
        <authorList>
            <person name="Belova S.E."/>
            <person name="Oshkin I.Y."/>
            <person name="Miroshnikov K."/>
            <person name="Dedysh S.N."/>
        </authorList>
    </citation>
    <scope>NUCLEOTIDE SEQUENCE [LARGE SCALE GENOMIC DNA]</scope>
    <source>
        <strain evidence="4 5">RX1</strain>
    </source>
</reference>
<dbReference type="EC" id="1.-.-.-" evidence="4"/>
<evidence type="ECO:0000313" key="4">
    <source>
        <dbReference type="EMBL" id="WOJ88722.1"/>
    </source>
</evidence>
<comment type="similarity">
    <text evidence="1">Belongs to the NAD(P)H dehydrogenase (quinone) family.</text>
</comment>
<dbReference type="EC" id="1.6.99.-" evidence="4"/>
<dbReference type="SUPFAM" id="SSF52218">
    <property type="entry name" value="Flavoproteins"/>
    <property type="match status" value="1"/>
</dbReference>
<protein>
    <submittedName>
        <fullName evidence="4">NAD(P)H-dependent oxidoreductase</fullName>
        <ecNumber evidence="4">1.-.-.-</ecNumber>
        <ecNumber evidence="4">1.6.99.-</ecNumber>
    </submittedName>
</protein>